<accession>A0AAD1SCB1</accession>
<dbReference type="PANTHER" id="PTHR23138">
    <property type="entry name" value="RAN BINDING PROTEIN"/>
    <property type="match status" value="1"/>
</dbReference>
<dbReference type="CDD" id="cd13180">
    <property type="entry name" value="RanBD_RanBP3"/>
    <property type="match status" value="1"/>
</dbReference>
<dbReference type="PANTHER" id="PTHR23138:SF88">
    <property type="entry name" value="RAN-BINDING PROTEIN 3-LIKE"/>
    <property type="match status" value="1"/>
</dbReference>
<evidence type="ECO:0000259" key="2">
    <source>
        <dbReference type="PROSITE" id="PS50196"/>
    </source>
</evidence>
<dbReference type="InterPro" id="IPR011993">
    <property type="entry name" value="PH-like_dom_sf"/>
</dbReference>
<dbReference type="Pfam" id="PF00638">
    <property type="entry name" value="Ran_BP1"/>
    <property type="match status" value="1"/>
</dbReference>
<evidence type="ECO:0000313" key="3">
    <source>
        <dbReference type="EMBL" id="CAH2296469.1"/>
    </source>
</evidence>
<feature type="compositionally biased region" description="Polar residues" evidence="1">
    <location>
        <begin position="56"/>
        <end position="69"/>
    </location>
</feature>
<proteinExistence type="predicted"/>
<dbReference type="InterPro" id="IPR045255">
    <property type="entry name" value="RanBP1-like"/>
</dbReference>
<feature type="region of interest" description="Disordered" evidence="1">
    <location>
        <begin position="233"/>
        <end position="255"/>
    </location>
</feature>
<evidence type="ECO:0000256" key="1">
    <source>
        <dbReference type="SAM" id="MobiDB-lite"/>
    </source>
</evidence>
<dbReference type="Proteomes" id="UP001295444">
    <property type="component" value="Chromosome 05"/>
</dbReference>
<dbReference type="PROSITE" id="PS50196">
    <property type="entry name" value="RANBD1"/>
    <property type="match status" value="1"/>
</dbReference>
<organism evidence="3 4">
    <name type="scientific">Pelobates cultripes</name>
    <name type="common">Western spadefoot toad</name>
    <dbReference type="NCBI Taxonomy" id="61616"/>
    <lineage>
        <taxon>Eukaryota</taxon>
        <taxon>Metazoa</taxon>
        <taxon>Chordata</taxon>
        <taxon>Craniata</taxon>
        <taxon>Vertebrata</taxon>
        <taxon>Euteleostomi</taxon>
        <taxon>Amphibia</taxon>
        <taxon>Batrachia</taxon>
        <taxon>Anura</taxon>
        <taxon>Pelobatoidea</taxon>
        <taxon>Pelobatidae</taxon>
        <taxon>Pelobates</taxon>
    </lineage>
</organism>
<dbReference type="SUPFAM" id="SSF50729">
    <property type="entry name" value="PH domain-like"/>
    <property type="match status" value="1"/>
</dbReference>
<feature type="region of interest" description="Disordered" evidence="1">
    <location>
        <begin position="50"/>
        <end position="81"/>
    </location>
</feature>
<protein>
    <submittedName>
        <fullName evidence="3">Ran-binding 3-like</fullName>
    </submittedName>
</protein>
<dbReference type="AlphaFoldDB" id="A0AAD1SCB1"/>
<dbReference type="Gene3D" id="2.30.29.30">
    <property type="entry name" value="Pleckstrin-homology domain (PH domain)/Phosphotyrosine-binding domain (PTB)"/>
    <property type="match status" value="1"/>
</dbReference>
<dbReference type="SMART" id="SM00160">
    <property type="entry name" value="RanBD"/>
    <property type="match status" value="1"/>
</dbReference>
<reference evidence="3" key="1">
    <citation type="submission" date="2022-03" db="EMBL/GenBank/DDBJ databases">
        <authorList>
            <person name="Alioto T."/>
            <person name="Alioto T."/>
            <person name="Gomez Garrido J."/>
        </authorList>
    </citation>
    <scope>NUCLEOTIDE SEQUENCE</scope>
</reference>
<evidence type="ECO:0000313" key="4">
    <source>
        <dbReference type="Proteomes" id="UP001295444"/>
    </source>
</evidence>
<dbReference type="EMBL" id="OW240916">
    <property type="protein sequence ID" value="CAH2296469.1"/>
    <property type="molecule type" value="Genomic_DNA"/>
</dbReference>
<dbReference type="GO" id="GO:0006611">
    <property type="term" value="P:protein export from nucleus"/>
    <property type="evidence" value="ECO:0007669"/>
    <property type="project" value="TreeGrafter"/>
</dbReference>
<sequence length="535" mass="60269">MRNKQASLIKVNVLYPEIERLCGGSGASSSYLAIRSGEAERVNMCITATSRRDGRGNNSNVPAKNSNSQREQHLGDCKQESNRGKLTLPLPLFLLEKKERPFKRHASDLVLKSESGLIIYPEKRARSSSFTFHPSCSSSQTVIKDDGAKEKRTRSSSFTYLSAFPPSPPGLKNNVFMPSSLLQEHPTINTSNHGCSQAWNVIKPATLQPPQVPQCIDGKRMVSTADCLKCQPKDKKNENENYSTSMDVGSTSKHGSGPTCVLDLSTKSHPFDQSSRLDKTTSEFVFGENMDKRVTRPQKPAQSPMPAYQYKCEGTSSRLQTLRSVPYQKPCANTSLAESAAVYSSMPRQKYELDQVEILTGEESERNVLQVNCKLFVLNSTNQTWNERGRGYLRLNDMASHDSGMFRSRIVMRNYGSLKLIFNSKIFDQMKLERANRRSLRITATDLTDNNLKVFLIQASVKDAGRLYAAIHHRLVALRTSRDQEQKVPSLHTEDDLDSLPLNGESSEDEEEDEMTRLHITDHHQWIRRQPVLYS</sequence>
<feature type="domain" description="RanBD1" evidence="2">
    <location>
        <begin position="354"/>
        <end position="463"/>
    </location>
</feature>
<name>A0AAD1SCB1_PELCU</name>
<feature type="region of interest" description="Disordered" evidence="1">
    <location>
        <begin position="482"/>
        <end position="518"/>
    </location>
</feature>
<gene>
    <name evidence="3" type="ORF">PECUL_23A013900</name>
</gene>
<dbReference type="InterPro" id="IPR000156">
    <property type="entry name" value="Ran_bind_dom"/>
</dbReference>
<feature type="compositionally biased region" description="Polar residues" evidence="1">
    <location>
        <begin position="240"/>
        <end position="254"/>
    </location>
</feature>
<keyword evidence="4" id="KW-1185">Reference proteome</keyword>
<feature type="compositionally biased region" description="Basic and acidic residues" evidence="1">
    <location>
        <begin position="70"/>
        <end position="81"/>
    </location>
</feature>